<dbReference type="SUPFAM" id="SSF52540">
    <property type="entry name" value="P-loop containing nucleoside triphosphate hydrolases"/>
    <property type="match status" value="1"/>
</dbReference>
<dbReference type="Gene3D" id="3.40.50.300">
    <property type="entry name" value="P-loop containing nucleotide triphosphate hydrolases"/>
    <property type="match status" value="1"/>
</dbReference>
<dbReference type="RefSeq" id="WP_344227486.1">
    <property type="nucleotide sequence ID" value="NZ_BAAALH010000001.1"/>
</dbReference>
<comment type="caution">
    <text evidence="2">The sequence shown here is derived from an EMBL/GenBank/DDBJ whole genome shotgun (WGS) entry which is preliminary data.</text>
</comment>
<dbReference type="Proteomes" id="UP001595965">
    <property type="component" value="Unassembled WGS sequence"/>
</dbReference>
<dbReference type="InterPro" id="IPR002586">
    <property type="entry name" value="CobQ/CobB/MinD/ParA_Nub-bd_dom"/>
</dbReference>
<reference evidence="3" key="1">
    <citation type="journal article" date="2019" name="Int. J. Syst. Evol. Microbiol.">
        <title>The Global Catalogue of Microorganisms (GCM) 10K type strain sequencing project: providing services to taxonomists for standard genome sequencing and annotation.</title>
        <authorList>
            <consortium name="The Broad Institute Genomics Platform"/>
            <consortium name="The Broad Institute Genome Sequencing Center for Infectious Disease"/>
            <person name="Wu L."/>
            <person name="Ma J."/>
        </authorList>
    </citation>
    <scope>NUCLEOTIDE SEQUENCE [LARGE SCALE GENOMIC DNA]</scope>
    <source>
        <strain evidence="3">CGMCC 1.12125</strain>
    </source>
</reference>
<accession>A0ABV8Y1V4</accession>
<organism evidence="2 3">
    <name type="scientific">Citricoccus alkalitolerans</name>
    <dbReference type="NCBI Taxonomy" id="246603"/>
    <lineage>
        <taxon>Bacteria</taxon>
        <taxon>Bacillati</taxon>
        <taxon>Actinomycetota</taxon>
        <taxon>Actinomycetes</taxon>
        <taxon>Micrococcales</taxon>
        <taxon>Micrococcaceae</taxon>
        <taxon>Citricoccus</taxon>
    </lineage>
</organism>
<dbReference type="InterPro" id="IPR050678">
    <property type="entry name" value="DNA_Partitioning_ATPase"/>
</dbReference>
<evidence type="ECO:0000313" key="3">
    <source>
        <dbReference type="Proteomes" id="UP001595965"/>
    </source>
</evidence>
<dbReference type="InterPro" id="IPR027417">
    <property type="entry name" value="P-loop_NTPase"/>
</dbReference>
<evidence type="ECO:0000313" key="2">
    <source>
        <dbReference type="EMBL" id="MFC4429838.1"/>
    </source>
</evidence>
<dbReference type="Pfam" id="PF01656">
    <property type="entry name" value="CbiA"/>
    <property type="match status" value="1"/>
</dbReference>
<feature type="domain" description="CobQ/CobB/MinD/ParA nucleotide binding" evidence="1">
    <location>
        <begin position="4"/>
        <end position="234"/>
    </location>
</feature>
<dbReference type="CDD" id="cd02042">
    <property type="entry name" value="ParAB_family"/>
    <property type="match status" value="1"/>
</dbReference>
<name>A0ABV8Y1V4_9MICC</name>
<keyword evidence="3" id="KW-1185">Reference proteome</keyword>
<protein>
    <submittedName>
        <fullName evidence="2">ParA family protein</fullName>
    </submittedName>
</protein>
<proteinExistence type="predicted"/>
<gene>
    <name evidence="2" type="ORF">ACFO0K_09120</name>
</gene>
<dbReference type="EMBL" id="JBHSEN010000002">
    <property type="protein sequence ID" value="MFC4429838.1"/>
    <property type="molecule type" value="Genomic_DNA"/>
</dbReference>
<evidence type="ECO:0000259" key="1">
    <source>
        <dbReference type="Pfam" id="PF01656"/>
    </source>
</evidence>
<dbReference type="PANTHER" id="PTHR13696:SF52">
    <property type="entry name" value="PARA FAMILY PROTEIN CT_582"/>
    <property type="match status" value="1"/>
</dbReference>
<sequence>MQIISISSLKGGVGKTSVTLGLASAARAQGIPTLVVDMDPHADATTGLGVKQGQDIEGREDIGTLLERPRRVSMADHVIASGWPDLTPGATETGVPGGGTKVLDVVRGSSRTSLFERPTTRLRELRRLNTLLESVTKYALVLVDCPPALNGVTRMAWAASTDVLLVAEPSLFSVAGTERTLRALDLFRKEYAQGVHSTGVVANRVRPASTEHQFRLGEMERMYGDRLLPVAIPEQGNWQQIQGAAWPVHAWPGETAAQSAELFEELLSALHRPQGRRSQRRH</sequence>
<dbReference type="PANTHER" id="PTHR13696">
    <property type="entry name" value="P-LOOP CONTAINING NUCLEOSIDE TRIPHOSPHATE HYDROLASE"/>
    <property type="match status" value="1"/>
</dbReference>